<evidence type="ECO:0000256" key="1">
    <source>
        <dbReference type="SAM" id="MobiDB-lite"/>
    </source>
</evidence>
<dbReference type="Proteomes" id="UP001519363">
    <property type="component" value="Unassembled WGS sequence"/>
</dbReference>
<dbReference type="Gene3D" id="3.40.50.720">
    <property type="entry name" value="NAD(P)-binding Rossmann-like Domain"/>
    <property type="match status" value="1"/>
</dbReference>
<organism evidence="2 3">
    <name type="scientific">Crossiella equi</name>
    <dbReference type="NCBI Taxonomy" id="130796"/>
    <lineage>
        <taxon>Bacteria</taxon>
        <taxon>Bacillati</taxon>
        <taxon>Actinomycetota</taxon>
        <taxon>Actinomycetes</taxon>
        <taxon>Pseudonocardiales</taxon>
        <taxon>Pseudonocardiaceae</taxon>
        <taxon>Crossiella</taxon>
    </lineage>
</organism>
<gene>
    <name evidence="2" type="ORF">JOF53_005467</name>
</gene>
<keyword evidence="3" id="KW-1185">Reference proteome</keyword>
<reference evidence="2 3" key="1">
    <citation type="submission" date="2021-03" db="EMBL/GenBank/DDBJ databases">
        <title>Sequencing the genomes of 1000 actinobacteria strains.</title>
        <authorList>
            <person name="Klenk H.-P."/>
        </authorList>
    </citation>
    <scope>NUCLEOTIDE SEQUENCE [LARGE SCALE GENOMIC DNA]</scope>
    <source>
        <strain evidence="2 3">DSM 44580</strain>
    </source>
</reference>
<protein>
    <submittedName>
        <fullName evidence="2">Bacteriocin biosynthesis cyclodehydratase domain-containing protein</fullName>
    </submittedName>
</protein>
<proteinExistence type="predicted"/>
<dbReference type="InterPro" id="IPR035985">
    <property type="entry name" value="Ubiquitin-activating_enz"/>
</dbReference>
<name>A0ABS5AJ41_9PSEU</name>
<dbReference type="NCBIfam" id="TIGR03882">
    <property type="entry name" value="cyclo_dehyd_2"/>
    <property type="match status" value="1"/>
</dbReference>
<dbReference type="RefSeq" id="WP_209707312.1">
    <property type="nucleotide sequence ID" value="NZ_JAGIOO010000001.1"/>
</dbReference>
<feature type="region of interest" description="Disordered" evidence="1">
    <location>
        <begin position="1"/>
        <end position="41"/>
    </location>
</feature>
<dbReference type="SUPFAM" id="SSF69572">
    <property type="entry name" value="Activating enzymes of the ubiquitin-like proteins"/>
    <property type="match status" value="1"/>
</dbReference>
<evidence type="ECO:0000313" key="3">
    <source>
        <dbReference type="Proteomes" id="UP001519363"/>
    </source>
</evidence>
<accession>A0ABS5AJ41</accession>
<evidence type="ECO:0000313" key="2">
    <source>
        <dbReference type="EMBL" id="MBP2476595.1"/>
    </source>
</evidence>
<comment type="caution">
    <text evidence="2">The sequence shown here is derived from an EMBL/GenBank/DDBJ whole genome shotgun (WGS) entry which is preliminary data.</text>
</comment>
<sequence length="377" mass="39271">MTATLLPVPDHPRRSPGGAGSAPAAPAAPPEVGAERSPHSRPRLLPCLLPLRRSESSVLLGTDPARGVLLDHLSPDQVKTVFLLDGGHTLADLYARTGRAAVDSVLEVLSRAGLLEEPAGPGATGRLRVDRAAWALRTGARPESVVAARAGAFVEVHGRGRLATGVAGLLAAAGVGHVHVRTGGVVGYDDVGCGFGEEDVGRSRALAVAAHLRRQAPSVRTGPAGRRRVADVVVLTDWHAPEPEVLGALMADRVTHLPVRVTEGVGVVGPLVRPRRGACLQCVELRRAAGDPHWSRLSAQLLHHVPAPDLPTAHTAAALTAAQVLLALSWHEGHDAPPPSWSTVLTVDPLALTAHREVISAHPDCPCGAASSRPDYM</sequence>
<dbReference type="EMBL" id="JAGIOO010000001">
    <property type="protein sequence ID" value="MBP2476595.1"/>
    <property type="molecule type" value="Genomic_DNA"/>
</dbReference>
<dbReference type="InterPro" id="IPR022291">
    <property type="entry name" value="Bacteriocin_synth_cyclodeHase"/>
</dbReference>